<accession>A0A4Z2GQU8</accession>
<keyword evidence="3" id="KW-1185">Reference proteome</keyword>
<dbReference type="Proteomes" id="UP000314294">
    <property type="component" value="Unassembled WGS sequence"/>
</dbReference>
<organism evidence="2 3">
    <name type="scientific">Liparis tanakae</name>
    <name type="common">Tanaka's snailfish</name>
    <dbReference type="NCBI Taxonomy" id="230148"/>
    <lineage>
        <taxon>Eukaryota</taxon>
        <taxon>Metazoa</taxon>
        <taxon>Chordata</taxon>
        <taxon>Craniata</taxon>
        <taxon>Vertebrata</taxon>
        <taxon>Euteleostomi</taxon>
        <taxon>Actinopterygii</taxon>
        <taxon>Neopterygii</taxon>
        <taxon>Teleostei</taxon>
        <taxon>Neoteleostei</taxon>
        <taxon>Acanthomorphata</taxon>
        <taxon>Eupercaria</taxon>
        <taxon>Perciformes</taxon>
        <taxon>Cottioidei</taxon>
        <taxon>Cottales</taxon>
        <taxon>Liparidae</taxon>
        <taxon>Liparis</taxon>
    </lineage>
</organism>
<name>A0A4Z2GQU8_9TELE</name>
<protein>
    <submittedName>
        <fullName evidence="2">Uncharacterized protein</fullName>
    </submittedName>
</protein>
<feature type="region of interest" description="Disordered" evidence="1">
    <location>
        <begin position="35"/>
        <end position="73"/>
    </location>
</feature>
<evidence type="ECO:0000313" key="2">
    <source>
        <dbReference type="EMBL" id="TNN55671.1"/>
    </source>
</evidence>
<gene>
    <name evidence="2" type="ORF">EYF80_034106</name>
</gene>
<evidence type="ECO:0000313" key="3">
    <source>
        <dbReference type="Proteomes" id="UP000314294"/>
    </source>
</evidence>
<proteinExistence type="predicted"/>
<dbReference type="EMBL" id="SRLO01000449">
    <property type="protein sequence ID" value="TNN55671.1"/>
    <property type="molecule type" value="Genomic_DNA"/>
</dbReference>
<feature type="region of interest" description="Disordered" evidence="1">
    <location>
        <begin position="95"/>
        <end position="115"/>
    </location>
</feature>
<dbReference type="AlphaFoldDB" id="A0A4Z2GQU8"/>
<comment type="caution">
    <text evidence="2">The sequence shown here is derived from an EMBL/GenBank/DDBJ whole genome shotgun (WGS) entry which is preliminary data.</text>
</comment>
<reference evidence="2 3" key="1">
    <citation type="submission" date="2019-03" db="EMBL/GenBank/DDBJ databases">
        <title>First draft genome of Liparis tanakae, snailfish: a comprehensive survey of snailfish specific genes.</title>
        <authorList>
            <person name="Kim W."/>
            <person name="Song I."/>
            <person name="Jeong J.-H."/>
            <person name="Kim D."/>
            <person name="Kim S."/>
            <person name="Ryu S."/>
            <person name="Song J.Y."/>
            <person name="Lee S.K."/>
        </authorList>
    </citation>
    <scope>NUCLEOTIDE SEQUENCE [LARGE SCALE GENOMIC DNA]</scope>
    <source>
        <tissue evidence="2">Muscle</tissue>
    </source>
</reference>
<sequence>MSQVCAPVSSLPPGRGSRAPVGGGNRSVCILEAEQPAPRKLLHSRNKVQRQDGGTGARGPQSMGPPRPVGGAETTCLMRRVGDISVVPEGFTERTRAIEETAGGRQRRQREGTRVRGNALCMPAHKAGKQVSTRLRERVGAPPRLKIVPKECPVTEAFPLQHRHTDAITPPDADGGRHSCSPDANARTTGSGIPVYNVTLQNAKNVHRQHHNWR</sequence>
<feature type="region of interest" description="Disordered" evidence="1">
    <location>
        <begin position="1"/>
        <end position="22"/>
    </location>
</feature>
<feature type="region of interest" description="Disordered" evidence="1">
    <location>
        <begin position="169"/>
        <end position="192"/>
    </location>
</feature>
<evidence type="ECO:0000256" key="1">
    <source>
        <dbReference type="SAM" id="MobiDB-lite"/>
    </source>
</evidence>